<feature type="compositionally biased region" description="Polar residues" evidence="1">
    <location>
        <begin position="193"/>
        <end position="202"/>
    </location>
</feature>
<keyword evidence="3" id="KW-1185">Reference proteome</keyword>
<accession>A0ABR0AH21</accession>
<gene>
    <name evidence="2" type="ORF">OUZ56_009846</name>
</gene>
<proteinExistence type="predicted"/>
<reference evidence="2 3" key="1">
    <citation type="journal article" date="2023" name="Nucleic Acids Res.">
        <title>The hologenome of Daphnia magna reveals possible DNA methylation and microbiome-mediated evolution of the host genome.</title>
        <authorList>
            <person name="Chaturvedi A."/>
            <person name="Li X."/>
            <person name="Dhandapani V."/>
            <person name="Marshall H."/>
            <person name="Kissane S."/>
            <person name="Cuenca-Cambronero M."/>
            <person name="Asole G."/>
            <person name="Calvet F."/>
            <person name="Ruiz-Romero M."/>
            <person name="Marangio P."/>
            <person name="Guigo R."/>
            <person name="Rago D."/>
            <person name="Mirbahai L."/>
            <person name="Eastwood N."/>
            <person name="Colbourne J.K."/>
            <person name="Zhou J."/>
            <person name="Mallon E."/>
            <person name="Orsini L."/>
        </authorList>
    </citation>
    <scope>NUCLEOTIDE SEQUENCE [LARGE SCALE GENOMIC DNA]</scope>
    <source>
        <strain evidence="2">LRV0_1</strain>
    </source>
</reference>
<evidence type="ECO:0000313" key="2">
    <source>
        <dbReference type="EMBL" id="KAK4024424.1"/>
    </source>
</evidence>
<feature type="region of interest" description="Disordered" evidence="1">
    <location>
        <begin position="193"/>
        <end position="269"/>
    </location>
</feature>
<evidence type="ECO:0000256" key="1">
    <source>
        <dbReference type="SAM" id="MobiDB-lite"/>
    </source>
</evidence>
<dbReference type="EMBL" id="JAOYFB010000037">
    <property type="protein sequence ID" value="KAK4024424.1"/>
    <property type="molecule type" value="Genomic_DNA"/>
</dbReference>
<dbReference type="Proteomes" id="UP001234178">
    <property type="component" value="Unassembled WGS sequence"/>
</dbReference>
<organism evidence="2 3">
    <name type="scientific">Daphnia magna</name>
    <dbReference type="NCBI Taxonomy" id="35525"/>
    <lineage>
        <taxon>Eukaryota</taxon>
        <taxon>Metazoa</taxon>
        <taxon>Ecdysozoa</taxon>
        <taxon>Arthropoda</taxon>
        <taxon>Crustacea</taxon>
        <taxon>Branchiopoda</taxon>
        <taxon>Diplostraca</taxon>
        <taxon>Cladocera</taxon>
        <taxon>Anomopoda</taxon>
        <taxon>Daphniidae</taxon>
        <taxon>Daphnia</taxon>
    </lineage>
</organism>
<comment type="caution">
    <text evidence="2">The sequence shown here is derived from an EMBL/GenBank/DDBJ whole genome shotgun (WGS) entry which is preliminary data.</text>
</comment>
<protein>
    <submittedName>
        <fullName evidence="2">Uncharacterized protein</fullName>
    </submittedName>
</protein>
<name>A0ABR0AH21_9CRUS</name>
<feature type="compositionally biased region" description="Polar residues" evidence="1">
    <location>
        <begin position="216"/>
        <end position="228"/>
    </location>
</feature>
<evidence type="ECO:0000313" key="3">
    <source>
        <dbReference type="Proteomes" id="UP001234178"/>
    </source>
</evidence>
<sequence length="373" mass="41531">MESLSFEQVQIILLANGDKKKIPSPSSSVKHLKTLRVKAKVNLRTWIKHGVPERAWIHMLRSRTSLIHEYSLQKQKVIVPVIPPTSSRVFGSNVEARNTLPGCTWENDGLYSDNDVTAPDTSLPTQLLLESLEEIYYTHQHNLLRLIHHHRPVIDYNVLPLTGKQLLQIDGRDYAGFIKKTPVGLPTPTAFPSTVGSNQNERSPIDAGPSVAAPLRSSTNGARVTSVTRGVRRKKKPTSYKNQSFNEREQRKPSTCTNLHQEKGKPSEFSLDPIESRRTFKSIAPTIIEALHGGEVLRKAREVLRKGAEAATDGPTSQEGEADTATARSPKQLPHFEIDIHADGAQVYDNSEQASITAILVNSQDFFIVRIHL</sequence>
<feature type="region of interest" description="Disordered" evidence="1">
    <location>
        <begin position="307"/>
        <end position="332"/>
    </location>
</feature>